<name>A0AC61NHE8_9BACT</name>
<dbReference type="Proteomes" id="UP000826212">
    <property type="component" value="Chromosome"/>
</dbReference>
<keyword evidence="2" id="KW-1185">Reference proteome</keyword>
<evidence type="ECO:0000313" key="2">
    <source>
        <dbReference type="Proteomes" id="UP000826212"/>
    </source>
</evidence>
<proteinExistence type="predicted"/>
<evidence type="ECO:0000313" key="1">
    <source>
        <dbReference type="EMBL" id="QZE15066.1"/>
    </source>
</evidence>
<organism evidence="1 2">
    <name type="scientific">Halosquirtibacter laminarini</name>
    <dbReference type="NCBI Taxonomy" id="3374600"/>
    <lineage>
        <taxon>Bacteria</taxon>
        <taxon>Pseudomonadati</taxon>
        <taxon>Bacteroidota</taxon>
        <taxon>Bacteroidia</taxon>
        <taxon>Marinilabiliales</taxon>
        <taxon>Prolixibacteraceae</taxon>
        <taxon>Halosquirtibacter</taxon>
    </lineage>
</organism>
<sequence>MNKIACIINLLILMISCDTPFQKSIKLSGDNKDNLMEALNDPSINMDKRKALEFLIINMSSHGAMQFNDSHNSRVIPNNYNNVEEVRGAMDSLDARFKIIGISEDLKTIKSDFLIDRINLAFESRSYISNSLHYTDSCFYEYVLPYRVKYETLNNWWNPLWVQLKSKIDTLSSDAIEDIAMLVDREISKQFKYDKRYGLYPKDMTYQEMQLHKGGTCTHCAALGAMSMRSVGIPCSIDFIPAWGNNNSRHEWNAIKIGPEKWEPYNLGEFGSGVPFYFKAPKVLRKQFSVNKNILSETDGYKRPGFLLIPNFKDVTKNYIECTDIIISPNKEYKGLPVISVWNNNDWRIVWYGSKTKEGVKYKNMGKEILYMPQVFMTYQSAPMDSPFYIDKDNTMFSFTADSLKTDTIKDLIVWRWHWLLYRENITKHKAYNLLMWDNGWKCIARTTPDIYRNNNKIQPNILSSDSLCKKNSLQYKLNFNNVPRNALFKLAEPNQRPFFVKNGNVFYL</sequence>
<accession>A0AC61NHE8</accession>
<dbReference type="EMBL" id="CP081303">
    <property type="protein sequence ID" value="QZE15066.1"/>
    <property type="molecule type" value="Genomic_DNA"/>
</dbReference>
<gene>
    <name evidence="1" type="ORF">K4L44_04350</name>
</gene>
<reference evidence="1" key="1">
    <citation type="submission" date="2021-08" db="EMBL/GenBank/DDBJ databases">
        <title>Novel anaerobic bacterium isolated from sea squirt in East Sea, Republic of Korea.</title>
        <authorList>
            <person name="Nguyen T.H."/>
            <person name="Li Z."/>
            <person name="Lee Y.-J."/>
            <person name="Ko J."/>
            <person name="Kim S.-G."/>
        </authorList>
    </citation>
    <scope>NUCLEOTIDE SEQUENCE</scope>
    <source>
        <strain evidence="1">KCTC 25031</strain>
    </source>
</reference>
<protein>
    <submittedName>
        <fullName evidence="1">Transglutaminase-like domain-containing protein</fullName>
    </submittedName>
</protein>